<feature type="region of interest" description="Disordered" evidence="1">
    <location>
        <begin position="204"/>
        <end position="243"/>
    </location>
</feature>
<evidence type="ECO:0000256" key="1">
    <source>
        <dbReference type="SAM" id="MobiDB-lite"/>
    </source>
</evidence>
<protein>
    <submittedName>
        <fullName evidence="2">Entry exclusion 2, putative</fullName>
    </submittedName>
</protein>
<feature type="compositionally biased region" description="Basic and acidic residues" evidence="1">
    <location>
        <begin position="233"/>
        <end position="243"/>
    </location>
</feature>
<keyword evidence="3" id="KW-1185">Reference proteome</keyword>
<dbReference type="EMBL" id="BDSA01000002">
    <property type="protein sequence ID" value="GBE60344.1"/>
    <property type="molecule type" value="Genomic_DNA"/>
</dbReference>
<gene>
    <name evidence="2" type="ORF">BOVATA_018370</name>
</gene>
<dbReference type="GeneID" id="39874114"/>
<dbReference type="RefSeq" id="XP_028866587.1">
    <property type="nucleotide sequence ID" value="XM_029010754.1"/>
</dbReference>
<feature type="region of interest" description="Disordered" evidence="1">
    <location>
        <begin position="53"/>
        <end position="85"/>
    </location>
</feature>
<evidence type="ECO:0000313" key="2">
    <source>
        <dbReference type="EMBL" id="GBE60344.1"/>
    </source>
</evidence>
<dbReference type="OrthoDB" id="365585at2759"/>
<dbReference type="Proteomes" id="UP000236319">
    <property type="component" value="Unassembled WGS sequence"/>
</dbReference>
<dbReference type="AlphaFoldDB" id="A0A2H6KBI1"/>
<reference evidence="2 3" key="1">
    <citation type="journal article" date="2017" name="BMC Genomics">
        <title>Whole-genome assembly of Babesia ovata and comparative genomics between closely related pathogens.</title>
        <authorList>
            <person name="Yamagishi J."/>
            <person name="Asada M."/>
            <person name="Hakimi H."/>
            <person name="Tanaka T.Q."/>
            <person name="Sugimoto C."/>
            <person name="Kawazu S."/>
        </authorList>
    </citation>
    <scope>NUCLEOTIDE SEQUENCE [LARGE SCALE GENOMIC DNA]</scope>
    <source>
        <strain evidence="2 3">Miyake</strain>
    </source>
</reference>
<feature type="compositionally biased region" description="Polar residues" evidence="1">
    <location>
        <begin position="204"/>
        <end position="214"/>
    </location>
</feature>
<name>A0A2H6KBI1_9APIC</name>
<dbReference type="VEuPathDB" id="PiroplasmaDB:BOVATA_018370"/>
<feature type="region of interest" description="Disordered" evidence="1">
    <location>
        <begin position="130"/>
        <end position="151"/>
    </location>
</feature>
<comment type="caution">
    <text evidence="2">The sequence shown here is derived from an EMBL/GenBank/DDBJ whole genome shotgun (WGS) entry which is preliminary data.</text>
</comment>
<accession>A0A2H6KBI1</accession>
<organism evidence="2 3">
    <name type="scientific">Babesia ovata</name>
    <dbReference type="NCBI Taxonomy" id="189622"/>
    <lineage>
        <taxon>Eukaryota</taxon>
        <taxon>Sar</taxon>
        <taxon>Alveolata</taxon>
        <taxon>Apicomplexa</taxon>
        <taxon>Aconoidasida</taxon>
        <taxon>Piroplasmida</taxon>
        <taxon>Babesiidae</taxon>
        <taxon>Babesia</taxon>
    </lineage>
</organism>
<evidence type="ECO:0000313" key="3">
    <source>
        <dbReference type="Proteomes" id="UP000236319"/>
    </source>
</evidence>
<feature type="compositionally biased region" description="Low complexity" evidence="1">
    <location>
        <begin position="58"/>
        <end position="67"/>
    </location>
</feature>
<sequence>MADYNQQLADAHLGVDRRTPTEVNLRKVAMLYEIFQRVGAIDVYFGLHKERRANTCNPSSRPSSYRSSDPRMLRQLSGESHETATTISEPKGVQKIFTVDELYRSRLMDRYDGNSFTPQPTNTVTISEEVADGGAPNAPNAEASGEVSHTTDIENRIDLADSVSARAAENEAQAQDSARNSDSYSIYTNRSATQAQANNLAKSLSNHGTTQGTGLSLERSAAERSRSSNGRQGEAKGSEPAAWKDENGTLLFAESLDISRIYKSKNSMPPKTPADNATCNLSLPYCSEATIEPPSCGYSPDRLRIFSWVKDWFVPNLLSAMSCMGSAAVFCGDRLRQYFTPLEISKTSRKFDEVYLSSLEFAILKDEMTRCYFNITDERKEHLMMREVDDFRRLYMRKRISFEEFCQHFSPYLSRRPEDYTRNKNTDDTDELMQRRALKRVLEKSLYGLSVERPNEFVNRQCMLKPYQMIEPIPPKT</sequence>
<proteinExistence type="predicted"/>